<feature type="signal peptide" evidence="2">
    <location>
        <begin position="1"/>
        <end position="18"/>
    </location>
</feature>
<gene>
    <name evidence="3" type="ORF">PRI8871_02267</name>
</gene>
<keyword evidence="1" id="KW-1133">Transmembrane helix</keyword>
<feature type="chain" id="PRO_5015338375" description="Ferrochelatase" evidence="2">
    <location>
        <begin position="19"/>
        <end position="59"/>
    </location>
</feature>
<proteinExistence type="predicted"/>
<keyword evidence="1" id="KW-0472">Membrane</keyword>
<dbReference type="EMBL" id="OMOJ01000004">
    <property type="protein sequence ID" value="SPF80457.1"/>
    <property type="molecule type" value="Genomic_DNA"/>
</dbReference>
<dbReference type="RefSeq" id="WP_108886318.1">
    <property type="nucleotide sequence ID" value="NZ_OMOJ01000004.1"/>
</dbReference>
<protein>
    <recommendedName>
        <fullName evidence="5">Ferrochelatase</fullName>
    </recommendedName>
</protein>
<evidence type="ECO:0000256" key="1">
    <source>
        <dbReference type="SAM" id="Phobius"/>
    </source>
</evidence>
<dbReference type="AlphaFoldDB" id="A0A2R8AWZ1"/>
<feature type="transmembrane region" description="Helical" evidence="1">
    <location>
        <begin position="42"/>
        <end position="58"/>
    </location>
</feature>
<keyword evidence="1" id="KW-0812">Transmembrane</keyword>
<name>A0A2R8AWZ1_9RHOB</name>
<evidence type="ECO:0000313" key="3">
    <source>
        <dbReference type="EMBL" id="SPF80457.1"/>
    </source>
</evidence>
<evidence type="ECO:0000256" key="2">
    <source>
        <dbReference type="SAM" id="SignalP"/>
    </source>
</evidence>
<keyword evidence="4" id="KW-1185">Reference proteome</keyword>
<accession>A0A2R8AWZ1</accession>
<organism evidence="3 4">
    <name type="scientific">Pseudoprimorskyibacter insulae</name>
    <dbReference type="NCBI Taxonomy" id="1695997"/>
    <lineage>
        <taxon>Bacteria</taxon>
        <taxon>Pseudomonadati</taxon>
        <taxon>Pseudomonadota</taxon>
        <taxon>Alphaproteobacteria</taxon>
        <taxon>Rhodobacterales</taxon>
        <taxon>Paracoccaceae</taxon>
        <taxon>Pseudoprimorskyibacter</taxon>
    </lineage>
</organism>
<reference evidence="4" key="1">
    <citation type="submission" date="2018-03" db="EMBL/GenBank/DDBJ databases">
        <authorList>
            <person name="Rodrigo-Torres L."/>
            <person name="Arahal R. D."/>
            <person name="Lucena T."/>
        </authorList>
    </citation>
    <scope>NUCLEOTIDE SEQUENCE [LARGE SCALE GENOMIC DNA]</scope>
    <source>
        <strain evidence="4">CECT 8871</strain>
    </source>
</reference>
<sequence>MKKAIFAAMLVASSPAFAGNMEAPVMDPVVIEAETAATSSSGGLTVALVTLVILAAALD</sequence>
<keyword evidence="2" id="KW-0732">Signal</keyword>
<evidence type="ECO:0008006" key="5">
    <source>
        <dbReference type="Google" id="ProtNLM"/>
    </source>
</evidence>
<evidence type="ECO:0000313" key="4">
    <source>
        <dbReference type="Proteomes" id="UP000244904"/>
    </source>
</evidence>
<dbReference type="Proteomes" id="UP000244904">
    <property type="component" value="Unassembled WGS sequence"/>
</dbReference>